<dbReference type="EMBL" id="AZDZ01000001">
    <property type="protein sequence ID" value="KRK81148.1"/>
    <property type="molecule type" value="Genomic_DNA"/>
</dbReference>
<evidence type="ECO:0000313" key="3">
    <source>
        <dbReference type="Proteomes" id="UP000051248"/>
    </source>
</evidence>
<keyword evidence="3" id="KW-1185">Reference proteome</keyword>
<name>A0A0R1KCJ3_9LACO</name>
<keyword evidence="1" id="KW-0079">Bacteriocin immunity</keyword>
<proteinExistence type="predicted"/>
<sequence length="104" mass="12069">MSEKELFDLINKTYSDPEIERDRDIRTRLLKLARELDDGENYKTVCVKLSNYISYYLASHWLCAPKALLNLSQSIECNAKDYRGSTANSVWISGMEERIKVESN</sequence>
<accession>A0A0R1KCJ3</accession>
<dbReference type="InterPro" id="IPR015046">
    <property type="entry name" value="LciA_Immunity-like"/>
</dbReference>
<dbReference type="Pfam" id="PF08951">
    <property type="entry name" value="EntA_Immun"/>
    <property type="match status" value="1"/>
</dbReference>
<dbReference type="GO" id="GO:0030153">
    <property type="term" value="P:bacteriocin immunity"/>
    <property type="evidence" value="ECO:0007669"/>
    <property type="project" value="UniProtKB-KW"/>
</dbReference>
<dbReference type="Gene3D" id="1.20.1440.50">
    <property type="entry name" value="Ta0600-like"/>
    <property type="match status" value="1"/>
</dbReference>
<dbReference type="SUPFAM" id="SSF109797">
    <property type="entry name" value="Bacteriocin immunity protein-like"/>
    <property type="match status" value="1"/>
</dbReference>
<evidence type="ECO:0000256" key="1">
    <source>
        <dbReference type="ARBA" id="ARBA00023025"/>
    </source>
</evidence>
<dbReference type="AlphaFoldDB" id="A0A0R1KCJ3"/>
<dbReference type="Proteomes" id="UP000051248">
    <property type="component" value="Unassembled WGS sequence"/>
</dbReference>
<dbReference type="InterPro" id="IPR023130">
    <property type="entry name" value="Ta0600-like_sf"/>
</dbReference>
<comment type="caution">
    <text evidence="2">The sequence shown here is derived from an EMBL/GenBank/DDBJ whole genome shotgun (WGS) entry which is preliminary data.</text>
</comment>
<evidence type="ECO:0000313" key="2">
    <source>
        <dbReference type="EMBL" id="KRK81148.1"/>
    </source>
</evidence>
<dbReference type="RefSeq" id="WP_025023333.1">
    <property type="nucleotide sequence ID" value="NZ_AZDZ01000001.1"/>
</dbReference>
<reference evidence="2 3" key="1">
    <citation type="journal article" date="2015" name="Genome Announc.">
        <title>Expanding the biotechnology potential of lactobacilli through comparative genomics of 213 strains and associated genera.</title>
        <authorList>
            <person name="Sun Z."/>
            <person name="Harris H.M."/>
            <person name="McCann A."/>
            <person name="Guo C."/>
            <person name="Argimon S."/>
            <person name="Zhang W."/>
            <person name="Yang X."/>
            <person name="Jeffery I.B."/>
            <person name="Cooney J.C."/>
            <person name="Kagawa T.F."/>
            <person name="Liu W."/>
            <person name="Song Y."/>
            <person name="Salvetti E."/>
            <person name="Wrobel A."/>
            <person name="Rasinkangas P."/>
            <person name="Parkhill J."/>
            <person name="Rea M.C."/>
            <person name="O'Sullivan O."/>
            <person name="Ritari J."/>
            <person name="Douillard F.P."/>
            <person name="Paul Ross R."/>
            <person name="Yang R."/>
            <person name="Briner A.E."/>
            <person name="Felis G.E."/>
            <person name="de Vos W.M."/>
            <person name="Barrangou R."/>
            <person name="Klaenhammer T.R."/>
            <person name="Caufield P.W."/>
            <person name="Cui Y."/>
            <person name="Zhang H."/>
            <person name="O'Toole P.W."/>
        </authorList>
    </citation>
    <scope>NUCLEOTIDE SEQUENCE [LARGE SCALE GENOMIC DNA]</scope>
    <source>
        <strain evidence="2 3">DSM 19682</strain>
    </source>
</reference>
<dbReference type="PATRIC" id="fig|1423775.4.peg.757"/>
<gene>
    <name evidence="2" type="ORF">FD03_GL000740</name>
</gene>
<protein>
    <recommendedName>
        <fullName evidence="4">Bacteriocin immunity protein</fullName>
    </recommendedName>
</protein>
<dbReference type="STRING" id="1423775.FD03_GL000740"/>
<organism evidence="2 3">
    <name type="scientific">Companilactobacillus nodensis DSM 19682 = JCM 14932 = NBRC 107160</name>
    <dbReference type="NCBI Taxonomy" id="1423775"/>
    <lineage>
        <taxon>Bacteria</taxon>
        <taxon>Bacillati</taxon>
        <taxon>Bacillota</taxon>
        <taxon>Bacilli</taxon>
        <taxon>Lactobacillales</taxon>
        <taxon>Lactobacillaceae</taxon>
        <taxon>Companilactobacillus</taxon>
    </lineage>
</organism>
<evidence type="ECO:0008006" key="4">
    <source>
        <dbReference type="Google" id="ProtNLM"/>
    </source>
</evidence>